<dbReference type="Proteomes" id="UP000244441">
    <property type="component" value="Chromosome"/>
</dbReference>
<dbReference type="KEGG" id="cate:C2869_14930"/>
<evidence type="ECO:0000313" key="1">
    <source>
        <dbReference type="EMBL" id="AWB67650.1"/>
    </source>
</evidence>
<dbReference type="AlphaFoldDB" id="A0A2S0VU80"/>
<dbReference type="SUPFAM" id="SSF53474">
    <property type="entry name" value="alpha/beta-Hydrolases"/>
    <property type="match status" value="1"/>
</dbReference>
<protein>
    <submittedName>
        <fullName evidence="1">ATPase</fullName>
    </submittedName>
</protein>
<organism evidence="1 2">
    <name type="scientific">Saccharobesus litoralis</name>
    <dbReference type="NCBI Taxonomy" id="2172099"/>
    <lineage>
        <taxon>Bacteria</taxon>
        <taxon>Pseudomonadati</taxon>
        <taxon>Pseudomonadota</taxon>
        <taxon>Gammaproteobacteria</taxon>
        <taxon>Alteromonadales</taxon>
        <taxon>Alteromonadaceae</taxon>
        <taxon>Saccharobesus</taxon>
    </lineage>
</organism>
<dbReference type="GO" id="GO:0016747">
    <property type="term" value="F:acyltransferase activity, transferring groups other than amino-acyl groups"/>
    <property type="evidence" value="ECO:0007669"/>
    <property type="project" value="TreeGrafter"/>
</dbReference>
<evidence type="ECO:0000313" key="2">
    <source>
        <dbReference type="Proteomes" id="UP000244441"/>
    </source>
</evidence>
<dbReference type="Pfam" id="PF00756">
    <property type="entry name" value="Esterase"/>
    <property type="match status" value="1"/>
</dbReference>
<keyword evidence="2" id="KW-1185">Reference proteome</keyword>
<dbReference type="PANTHER" id="PTHR48098">
    <property type="entry name" value="ENTEROCHELIN ESTERASE-RELATED"/>
    <property type="match status" value="1"/>
</dbReference>
<reference evidence="1 2" key="1">
    <citation type="submission" date="2018-01" db="EMBL/GenBank/DDBJ databases">
        <title>Genome sequence of a Cantenovulum-like bacteria.</title>
        <authorList>
            <person name="Tan W.R."/>
            <person name="Lau N.-S."/>
            <person name="Go F."/>
            <person name="Amirul A.-A.A."/>
        </authorList>
    </citation>
    <scope>NUCLEOTIDE SEQUENCE [LARGE SCALE GENOMIC DNA]</scope>
    <source>
        <strain evidence="1 2">CCB-QB4</strain>
    </source>
</reference>
<name>A0A2S0VU80_9ALTE</name>
<sequence length="266" mass="29964">MAINRLEISNPEYTPDNTQVVTIHSSNLNRRHDISLYNVNAPGQDVPVVILMHGVYGNHWVWMHLGGLHKVYDDMQQQGLTDFVVVMPSDGGLMDGSGYLPLIEQGNYDGWIVEDVLAAVKQTVDCVTENSNVYISGLSMGGYGALRLGAKYPEIFKGISAHSSVTSLDDLQQFIDNPISDYQCQSSNEANIRYWLEKHKAILPPIRFDCGKDDSLFESNLSLEKFMLEQGIEHSFEAFSGGHEWPYWNEHVRKTLTFFAQIEKSS</sequence>
<accession>A0A2S0VU80</accession>
<dbReference type="InterPro" id="IPR000801">
    <property type="entry name" value="Esterase-like"/>
</dbReference>
<dbReference type="InterPro" id="IPR050583">
    <property type="entry name" value="Mycobacterial_A85_antigen"/>
</dbReference>
<proteinExistence type="predicted"/>
<dbReference type="Gene3D" id="3.40.50.1820">
    <property type="entry name" value="alpha/beta hydrolase"/>
    <property type="match status" value="1"/>
</dbReference>
<gene>
    <name evidence="1" type="ORF">C2869_14930</name>
</gene>
<dbReference type="InterPro" id="IPR029058">
    <property type="entry name" value="AB_hydrolase_fold"/>
</dbReference>
<dbReference type="RefSeq" id="WP_108603705.1">
    <property type="nucleotide sequence ID" value="NZ_CP026604.1"/>
</dbReference>
<dbReference type="OrthoDB" id="9803578at2"/>
<dbReference type="EMBL" id="CP026604">
    <property type="protein sequence ID" value="AWB67650.1"/>
    <property type="molecule type" value="Genomic_DNA"/>
</dbReference>
<dbReference type="PANTHER" id="PTHR48098:SF1">
    <property type="entry name" value="DIACYLGLYCEROL ACYLTRANSFERASE_MYCOLYLTRANSFERASE AG85A"/>
    <property type="match status" value="1"/>
</dbReference>